<sequence>MNGDEVEINAWIWVIGDRQCKGGEVGSKWRKRGSKQPDSVATLARSATCAKPPPPDIPTPPTKPRPRPNHPPQINPHPPTSHFQHMPLSHRSRANDRQPDAIVGRLPKSVVYEFPTRLMEGREPRVFVWLWQSRGVDTGRNATAANTVRLHAESTVTYSVAVGRHRWVGGSVGNVNVNVKRVIADFEVK</sequence>
<feature type="region of interest" description="Disordered" evidence="1">
    <location>
        <begin position="22"/>
        <end position="99"/>
    </location>
</feature>
<comment type="caution">
    <text evidence="2">The sequence shown here is derived from an EMBL/GenBank/DDBJ whole genome shotgun (WGS) entry which is preliminary data.</text>
</comment>
<organism evidence="2 3">
    <name type="scientific">Pholiota conissans</name>
    <dbReference type="NCBI Taxonomy" id="109636"/>
    <lineage>
        <taxon>Eukaryota</taxon>
        <taxon>Fungi</taxon>
        <taxon>Dikarya</taxon>
        <taxon>Basidiomycota</taxon>
        <taxon>Agaricomycotina</taxon>
        <taxon>Agaricomycetes</taxon>
        <taxon>Agaricomycetidae</taxon>
        <taxon>Agaricales</taxon>
        <taxon>Agaricineae</taxon>
        <taxon>Strophariaceae</taxon>
        <taxon>Pholiota</taxon>
    </lineage>
</organism>
<reference evidence="2" key="1">
    <citation type="submission" date="2020-11" db="EMBL/GenBank/DDBJ databases">
        <authorList>
            <consortium name="DOE Joint Genome Institute"/>
            <person name="Ahrendt S."/>
            <person name="Riley R."/>
            <person name="Andreopoulos W."/>
            <person name="Labutti K."/>
            <person name="Pangilinan J."/>
            <person name="Ruiz-Duenas F.J."/>
            <person name="Barrasa J.M."/>
            <person name="Sanchez-Garcia M."/>
            <person name="Camarero S."/>
            <person name="Miyauchi S."/>
            <person name="Serrano A."/>
            <person name="Linde D."/>
            <person name="Babiker R."/>
            <person name="Drula E."/>
            <person name="Ayuso-Fernandez I."/>
            <person name="Pacheco R."/>
            <person name="Padilla G."/>
            <person name="Ferreira P."/>
            <person name="Barriuso J."/>
            <person name="Kellner H."/>
            <person name="Castanera R."/>
            <person name="Alfaro M."/>
            <person name="Ramirez L."/>
            <person name="Pisabarro A.G."/>
            <person name="Kuo A."/>
            <person name="Tritt A."/>
            <person name="Lipzen A."/>
            <person name="He G."/>
            <person name="Yan M."/>
            <person name="Ng V."/>
            <person name="Cullen D."/>
            <person name="Martin F."/>
            <person name="Rosso M.-N."/>
            <person name="Henrissat B."/>
            <person name="Hibbett D."/>
            <person name="Martinez A.T."/>
            <person name="Grigoriev I.V."/>
        </authorList>
    </citation>
    <scope>NUCLEOTIDE SEQUENCE</scope>
    <source>
        <strain evidence="2">CIRM-BRFM 674</strain>
    </source>
</reference>
<gene>
    <name evidence="2" type="ORF">BDN70DRAFT_898607</name>
</gene>
<evidence type="ECO:0000313" key="2">
    <source>
        <dbReference type="EMBL" id="KAF9474878.1"/>
    </source>
</evidence>
<evidence type="ECO:0000313" key="3">
    <source>
        <dbReference type="Proteomes" id="UP000807469"/>
    </source>
</evidence>
<protein>
    <submittedName>
        <fullName evidence="2">Uncharacterized protein</fullName>
    </submittedName>
</protein>
<proteinExistence type="predicted"/>
<keyword evidence="3" id="KW-1185">Reference proteome</keyword>
<name>A0A9P6CWR9_9AGAR</name>
<feature type="compositionally biased region" description="Pro residues" evidence="1">
    <location>
        <begin position="51"/>
        <end position="79"/>
    </location>
</feature>
<evidence type="ECO:0000256" key="1">
    <source>
        <dbReference type="SAM" id="MobiDB-lite"/>
    </source>
</evidence>
<dbReference type="EMBL" id="MU155357">
    <property type="protein sequence ID" value="KAF9474878.1"/>
    <property type="molecule type" value="Genomic_DNA"/>
</dbReference>
<accession>A0A9P6CWR9</accession>
<dbReference type="Proteomes" id="UP000807469">
    <property type="component" value="Unassembled WGS sequence"/>
</dbReference>
<dbReference type="AlphaFoldDB" id="A0A9P6CWR9"/>